<dbReference type="CDD" id="cd14836">
    <property type="entry name" value="AP2_Mu_N"/>
    <property type="match status" value="1"/>
</dbReference>
<comment type="similarity">
    <text evidence="9">Belongs to the adaptor complexes medium subunit family.</text>
</comment>
<dbReference type="SUPFAM" id="SSF64356">
    <property type="entry name" value="SNARE-like"/>
    <property type="match status" value="1"/>
</dbReference>
<evidence type="ECO:0000256" key="3">
    <source>
        <dbReference type="ARBA" id="ARBA00022448"/>
    </source>
</evidence>
<keyword evidence="8" id="KW-0168">Coated pit</keyword>
<keyword evidence="6 9" id="KW-0653">Protein transport</keyword>
<keyword evidence="4" id="KW-1003">Cell membrane</keyword>
<dbReference type="InterPro" id="IPR011012">
    <property type="entry name" value="Longin-like_dom_sf"/>
</dbReference>
<organism evidence="11 12">
    <name type="scientific">Blepharisma stoltei</name>
    <dbReference type="NCBI Taxonomy" id="1481888"/>
    <lineage>
        <taxon>Eukaryota</taxon>
        <taxon>Sar</taxon>
        <taxon>Alveolata</taxon>
        <taxon>Ciliophora</taxon>
        <taxon>Postciliodesmatophora</taxon>
        <taxon>Heterotrichea</taxon>
        <taxon>Heterotrichida</taxon>
        <taxon>Blepharismidae</taxon>
        <taxon>Blepharisma</taxon>
    </lineage>
</organism>
<evidence type="ECO:0000256" key="7">
    <source>
        <dbReference type="ARBA" id="ARBA00023136"/>
    </source>
</evidence>
<comment type="caution">
    <text evidence="11">The sequence shown here is derived from an EMBL/GenBank/DDBJ whole genome shotgun (WGS) entry which is preliminary data.</text>
</comment>
<dbReference type="Pfam" id="PF01217">
    <property type="entry name" value="Clat_adaptor_s"/>
    <property type="match status" value="1"/>
</dbReference>
<evidence type="ECO:0000256" key="5">
    <source>
        <dbReference type="ARBA" id="ARBA00022583"/>
    </source>
</evidence>
<dbReference type="SUPFAM" id="SSF49447">
    <property type="entry name" value="Second domain of Mu2 adaptin subunit (ap50) of ap2 adaptor"/>
    <property type="match status" value="1"/>
</dbReference>
<dbReference type="Pfam" id="PF00928">
    <property type="entry name" value="Adap_comp_sub"/>
    <property type="match status" value="1"/>
</dbReference>
<evidence type="ECO:0000256" key="1">
    <source>
        <dbReference type="ARBA" id="ARBA00004236"/>
    </source>
</evidence>
<dbReference type="CDD" id="cd09251">
    <property type="entry name" value="AP-2_Mu2_Cterm"/>
    <property type="match status" value="1"/>
</dbReference>
<dbReference type="GO" id="GO:0005905">
    <property type="term" value="C:clathrin-coated pit"/>
    <property type="evidence" value="ECO:0007669"/>
    <property type="project" value="UniProtKB-KW"/>
</dbReference>
<dbReference type="PROSITE" id="PS51072">
    <property type="entry name" value="MHD"/>
    <property type="match status" value="1"/>
</dbReference>
<evidence type="ECO:0000256" key="2">
    <source>
        <dbReference type="ARBA" id="ARBA00004277"/>
    </source>
</evidence>
<dbReference type="InterPro" id="IPR043512">
    <property type="entry name" value="Mu2_C"/>
</dbReference>
<evidence type="ECO:0000256" key="9">
    <source>
        <dbReference type="PIRNR" id="PIRNR005992"/>
    </source>
</evidence>
<name>A0AAU9JU72_9CILI</name>
<dbReference type="PROSITE" id="PS00991">
    <property type="entry name" value="CLAT_ADAPTOR_M_2"/>
    <property type="match status" value="1"/>
</dbReference>
<dbReference type="PANTHER" id="PTHR10529">
    <property type="entry name" value="AP COMPLEX SUBUNIT MU"/>
    <property type="match status" value="1"/>
</dbReference>
<dbReference type="AlphaFoldDB" id="A0AAU9JU72"/>
<keyword evidence="5" id="KW-0254">Endocytosis</keyword>
<dbReference type="InterPro" id="IPR043532">
    <property type="entry name" value="AP2_Mu_N"/>
</dbReference>
<evidence type="ECO:0000256" key="8">
    <source>
        <dbReference type="ARBA" id="ARBA00023176"/>
    </source>
</evidence>
<dbReference type="Gene3D" id="3.30.450.60">
    <property type="match status" value="1"/>
</dbReference>
<evidence type="ECO:0000256" key="6">
    <source>
        <dbReference type="ARBA" id="ARBA00022927"/>
    </source>
</evidence>
<evidence type="ECO:0000313" key="11">
    <source>
        <dbReference type="EMBL" id="CAG9328473.1"/>
    </source>
</evidence>
<comment type="subcellular location">
    <subcellularLocation>
        <location evidence="1">Cell membrane</location>
    </subcellularLocation>
    <subcellularLocation>
        <location evidence="2">Membrane</location>
        <location evidence="2">Coated pit</location>
        <topology evidence="2">Peripheral membrane protein</topology>
        <orientation evidence="2">Cytoplasmic side</orientation>
    </subcellularLocation>
</comment>
<dbReference type="Proteomes" id="UP001162131">
    <property type="component" value="Unassembled WGS sequence"/>
</dbReference>
<dbReference type="InterPro" id="IPR028565">
    <property type="entry name" value="MHD"/>
</dbReference>
<accession>A0AAU9JU72</accession>
<dbReference type="InterPro" id="IPR050431">
    <property type="entry name" value="Adaptor_comp_med_subunit"/>
</dbReference>
<dbReference type="Gene3D" id="2.60.40.1170">
    <property type="entry name" value="Mu homology domain, subdomain B"/>
    <property type="match status" value="2"/>
</dbReference>
<dbReference type="InterPro" id="IPR001392">
    <property type="entry name" value="Clathrin_mu"/>
</dbReference>
<dbReference type="InterPro" id="IPR022775">
    <property type="entry name" value="AP_mu_sigma_su"/>
</dbReference>
<dbReference type="GO" id="GO:0006886">
    <property type="term" value="P:intracellular protein transport"/>
    <property type="evidence" value="ECO:0007669"/>
    <property type="project" value="UniProtKB-UniRule"/>
</dbReference>
<protein>
    <recommendedName>
        <fullName evidence="10">MHD domain-containing protein</fullName>
    </recommendedName>
</protein>
<dbReference type="PIRSF" id="PIRSF005992">
    <property type="entry name" value="Clathrin_mu"/>
    <property type="match status" value="1"/>
</dbReference>
<evidence type="ECO:0000259" key="10">
    <source>
        <dbReference type="PROSITE" id="PS51072"/>
    </source>
</evidence>
<dbReference type="FunFam" id="3.30.450.60:FF:000002">
    <property type="entry name" value="AP-2 complex subunit mu, putative"/>
    <property type="match status" value="1"/>
</dbReference>
<dbReference type="GO" id="GO:0030131">
    <property type="term" value="C:clathrin adaptor complex"/>
    <property type="evidence" value="ECO:0007669"/>
    <property type="project" value="UniProtKB-UniRule"/>
</dbReference>
<dbReference type="InterPro" id="IPR036168">
    <property type="entry name" value="AP2_Mu_C_sf"/>
</dbReference>
<reference evidence="11" key="1">
    <citation type="submission" date="2021-09" db="EMBL/GenBank/DDBJ databases">
        <authorList>
            <consortium name="AG Swart"/>
            <person name="Singh M."/>
            <person name="Singh A."/>
            <person name="Seah K."/>
            <person name="Emmerich C."/>
        </authorList>
    </citation>
    <scope>NUCLEOTIDE SEQUENCE</scope>
    <source>
        <strain evidence="11">ATCC30299</strain>
    </source>
</reference>
<feature type="domain" description="MHD" evidence="10">
    <location>
        <begin position="170"/>
        <end position="425"/>
    </location>
</feature>
<dbReference type="EMBL" id="CAJZBQ010000046">
    <property type="protein sequence ID" value="CAG9328473.1"/>
    <property type="molecule type" value="Genomic_DNA"/>
</dbReference>
<keyword evidence="3 9" id="KW-0813">Transport</keyword>
<dbReference type="GO" id="GO:0005886">
    <property type="term" value="C:plasma membrane"/>
    <property type="evidence" value="ECO:0007669"/>
    <property type="project" value="UniProtKB-SubCell"/>
</dbReference>
<keyword evidence="12" id="KW-1185">Reference proteome</keyword>
<proteinExistence type="inferred from homology"/>
<keyword evidence="7" id="KW-0472">Membrane</keyword>
<dbReference type="InterPro" id="IPR018240">
    <property type="entry name" value="Clathrin_mu_CS"/>
</dbReference>
<dbReference type="GO" id="GO:0006897">
    <property type="term" value="P:endocytosis"/>
    <property type="evidence" value="ECO:0007669"/>
    <property type="project" value="UniProtKB-KW"/>
</dbReference>
<dbReference type="PRINTS" id="PR00314">
    <property type="entry name" value="CLATHRINADPT"/>
</dbReference>
<sequence length="426" mass="48387">MASALLFLNSRGEVLIYRSYRDDVSRTEVSQFCTQVVAAKEASEQPIVYLNGVHYIHTVQNNIFVVAAAASNINVAMILQFLYKAVEVFKAYFNGEFDENAIKKNYVLIYELLDEIMDFGLPQLTETEVLKQFITQGGLRKSIRDDQIQGALIQATGITSWRPDNIRHKNNEVYIDVIESLHVLVSSQGTVLRSEVQGQIMVKSQLSFMPECKFGMNDKLAMAGDGNSVLGDKGIAIDDIKFHQCVRLGKFDRDRSITFIPPDGVFELMTYRVTENVNLPFKLIPIVHEYDKNKIEISLKIKALFERNVFASNVVIKIPVPKNSGKTNIYAVTGKARLEPEQGAVVWRIRRFPGDSEYTLRGSVNLVPTTSDKPWSRPPVTIDFQVPMFTSSGLRVRFLRVIEKSNYKPTKWIRYITKAGSYQHRI</sequence>
<evidence type="ECO:0000313" key="12">
    <source>
        <dbReference type="Proteomes" id="UP001162131"/>
    </source>
</evidence>
<evidence type="ECO:0000256" key="4">
    <source>
        <dbReference type="ARBA" id="ARBA00022475"/>
    </source>
</evidence>
<gene>
    <name evidence="11" type="ORF">BSTOLATCC_MIC46474</name>
</gene>